<dbReference type="InterPro" id="IPR058923">
    <property type="entry name" value="RCC1-like_dom"/>
</dbReference>
<evidence type="ECO:0000256" key="3">
    <source>
        <dbReference type="SAM" id="MobiDB-lite"/>
    </source>
</evidence>
<proteinExistence type="predicted"/>
<dbReference type="Pfam" id="PF13540">
    <property type="entry name" value="RCC1_2"/>
    <property type="match status" value="1"/>
</dbReference>
<dbReference type="Pfam" id="PF25390">
    <property type="entry name" value="WD40_RLD"/>
    <property type="match status" value="1"/>
</dbReference>
<feature type="repeat" description="RCC1" evidence="2">
    <location>
        <begin position="504"/>
        <end position="554"/>
    </location>
</feature>
<dbReference type="Gene3D" id="2.130.10.30">
    <property type="entry name" value="Regulator of chromosome condensation 1/beta-lactamase-inhibitor protein II"/>
    <property type="match status" value="3"/>
</dbReference>
<dbReference type="PROSITE" id="PS50012">
    <property type="entry name" value="RCC1_3"/>
    <property type="match status" value="5"/>
</dbReference>
<feature type="repeat" description="RCC1" evidence="2">
    <location>
        <begin position="398"/>
        <end position="449"/>
    </location>
</feature>
<feature type="repeat" description="RCC1" evidence="2">
    <location>
        <begin position="450"/>
        <end position="503"/>
    </location>
</feature>
<feature type="domain" description="RCC1-like" evidence="4">
    <location>
        <begin position="285"/>
        <end position="556"/>
    </location>
</feature>
<evidence type="ECO:0000313" key="6">
    <source>
        <dbReference type="Proteomes" id="UP001605036"/>
    </source>
</evidence>
<dbReference type="PROSITE" id="PS00626">
    <property type="entry name" value="RCC1_2"/>
    <property type="match status" value="3"/>
</dbReference>
<gene>
    <name evidence="5" type="ORF">R1flu_011392</name>
</gene>
<sequence>MKSHESRVMHSRAVRPLLCYDHRDSSIRFDSSVEELGIESVRSWSTDDQMGEKLNIQMWGYLPAASVQRTPFLQPTPVPPSSLEEGWRSVCSGGCGFGLAISESGKLNTWGSTNDLGQCYMITGKEQERPEPYLFNRDANFVQAAAGWAHCVAVTDKGEVFTWGWSECVPNANTATSDGQGAPCGASSEVVEDTSAQTLRPTINEHSDCADSTPTVSLDAAGRSAPSSGQERSRNGTLSSSNKLRHSSFRPANNKSCERKSSALEDNPKRRKVVVPNEDTSDENLMAPPCLVTLDPGVIITSVAAGGRHTLALSDAGKVWGWGYGGEGQLGLGSRMRTVSSPQPIPHLEGPSTGNGSSKSRNSSGVVNFPGEPSEVLGTRVVGLACGGRHSAVLTDSGAVLSFGWGLYGQCGQGTTDDELSPAYISALGGVKITGVAAGLWHTVFTSETGDVYACGGNQFGQLGTGGDQAEMLPTLVDAPVLENEKCVYVSCGARHSAVMTESGKIFCWGWNKYGQLGIGDTVDRDIPAEVTLKDCSAKSMACGWWHTLALLSEKTAVVDLVNFMTNTNRYRQGTNTRAYSSTRYRS</sequence>
<dbReference type="InterPro" id="IPR009091">
    <property type="entry name" value="RCC1/BLIP-II"/>
</dbReference>
<protein>
    <recommendedName>
        <fullName evidence="4">RCC1-like domain-containing protein</fullName>
    </recommendedName>
</protein>
<dbReference type="SUPFAM" id="SSF50985">
    <property type="entry name" value="RCC1/BLIP-II"/>
    <property type="match status" value="2"/>
</dbReference>
<keyword evidence="1" id="KW-0677">Repeat</keyword>
<dbReference type="PRINTS" id="PR00633">
    <property type="entry name" value="RCCNDNSATION"/>
</dbReference>
<evidence type="ECO:0000256" key="1">
    <source>
        <dbReference type="ARBA" id="ARBA00022737"/>
    </source>
</evidence>
<accession>A0ABD1Z8H8</accession>
<evidence type="ECO:0000256" key="2">
    <source>
        <dbReference type="PROSITE-ProRule" id="PRU00235"/>
    </source>
</evidence>
<feature type="region of interest" description="Disordered" evidence="3">
    <location>
        <begin position="333"/>
        <end position="370"/>
    </location>
</feature>
<dbReference type="InterPro" id="IPR051210">
    <property type="entry name" value="Ub_ligase/GEF_domain"/>
</dbReference>
<dbReference type="InterPro" id="IPR000408">
    <property type="entry name" value="Reg_chr_condens"/>
</dbReference>
<feature type="region of interest" description="Disordered" evidence="3">
    <location>
        <begin position="201"/>
        <end position="283"/>
    </location>
</feature>
<dbReference type="AlphaFoldDB" id="A0ABD1Z8H8"/>
<name>A0ABD1Z8H8_9MARC</name>
<feature type="repeat" description="RCC1" evidence="2">
    <location>
        <begin position="317"/>
        <end position="397"/>
    </location>
</feature>
<feature type="compositionally biased region" description="Polar residues" evidence="3">
    <location>
        <begin position="225"/>
        <end position="242"/>
    </location>
</feature>
<evidence type="ECO:0000313" key="5">
    <source>
        <dbReference type="EMBL" id="KAL2643805.1"/>
    </source>
</evidence>
<dbReference type="PANTHER" id="PTHR22870:SF382">
    <property type="entry name" value="REGULATOR OF CHROMOSOME CONDENSATION (RCC1) FAMILY PROTEIN"/>
    <property type="match status" value="1"/>
</dbReference>
<feature type="compositionally biased region" description="Low complexity" evidence="3">
    <location>
        <begin position="352"/>
        <end position="368"/>
    </location>
</feature>
<evidence type="ECO:0000259" key="4">
    <source>
        <dbReference type="Pfam" id="PF25390"/>
    </source>
</evidence>
<feature type="repeat" description="RCC1" evidence="2">
    <location>
        <begin position="105"/>
        <end position="157"/>
    </location>
</feature>
<organism evidence="5 6">
    <name type="scientific">Riccia fluitans</name>
    <dbReference type="NCBI Taxonomy" id="41844"/>
    <lineage>
        <taxon>Eukaryota</taxon>
        <taxon>Viridiplantae</taxon>
        <taxon>Streptophyta</taxon>
        <taxon>Embryophyta</taxon>
        <taxon>Marchantiophyta</taxon>
        <taxon>Marchantiopsida</taxon>
        <taxon>Marchantiidae</taxon>
        <taxon>Marchantiales</taxon>
        <taxon>Ricciaceae</taxon>
        <taxon>Riccia</taxon>
    </lineage>
</organism>
<dbReference type="EMBL" id="JBHFFA010000002">
    <property type="protein sequence ID" value="KAL2643805.1"/>
    <property type="molecule type" value="Genomic_DNA"/>
</dbReference>
<keyword evidence="6" id="KW-1185">Reference proteome</keyword>
<reference evidence="5 6" key="1">
    <citation type="submission" date="2024-09" db="EMBL/GenBank/DDBJ databases">
        <title>Chromosome-scale assembly of Riccia fluitans.</title>
        <authorList>
            <person name="Paukszto L."/>
            <person name="Sawicki J."/>
            <person name="Karawczyk K."/>
            <person name="Piernik-Szablinska J."/>
            <person name="Szczecinska M."/>
            <person name="Mazdziarz M."/>
        </authorList>
    </citation>
    <scope>NUCLEOTIDE SEQUENCE [LARGE SCALE GENOMIC DNA]</scope>
    <source>
        <strain evidence="5">Rf_01</strain>
        <tissue evidence="5">Aerial parts of the thallus</tissue>
    </source>
</reference>
<dbReference type="Proteomes" id="UP001605036">
    <property type="component" value="Unassembled WGS sequence"/>
</dbReference>
<comment type="caution">
    <text evidence="5">The sequence shown here is derived from an EMBL/GenBank/DDBJ whole genome shotgun (WGS) entry which is preliminary data.</text>
</comment>
<feature type="compositionally biased region" description="Basic and acidic residues" evidence="3">
    <location>
        <begin position="256"/>
        <end position="268"/>
    </location>
</feature>
<dbReference type="PANTHER" id="PTHR22870">
    <property type="entry name" value="REGULATOR OF CHROMOSOME CONDENSATION"/>
    <property type="match status" value="1"/>
</dbReference>